<dbReference type="SUPFAM" id="SSF101473">
    <property type="entry name" value="DhaL-like"/>
    <property type="match status" value="1"/>
</dbReference>
<dbReference type="AlphaFoldDB" id="A0A2G6KGK3"/>
<dbReference type="InterPro" id="IPR036117">
    <property type="entry name" value="DhaL_dom_sf"/>
</dbReference>
<gene>
    <name evidence="5" type="primary">dhaL</name>
    <name evidence="5" type="ORF">CSA56_06815</name>
</gene>
<proteinExistence type="predicted"/>
<dbReference type="PANTHER" id="PTHR28629:SF4">
    <property type="entry name" value="TRIOKINASE_FMN CYCLASE"/>
    <property type="match status" value="1"/>
</dbReference>
<accession>A0A2G6KGK3</accession>
<dbReference type="InterPro" id="IPR004007">
    <property type="entry name" value="DhaL_dom"/>
</dbReference>
<dbReference type="NCBIfam" id="TIGR02365">
    <property type="entry name" value="dha_L_ycgS"/>
    <property type="match status" value="1"/>
</dbReference>
<dbReference type="Gene3D" id="1.25.40.340">
    <property type="match status" value="1"/>
</dbReference>
<reference evidence="5 6" key="1">
    <citation type="submission" date="2017-10" db="EMBL/GenBank/DDBJ databases">
        <title>Novel microbial diversity and functional potential in the marine mammal oral microbiome.</title>
        <authorList>
            <person name="Dudek N.K."/>
            <person name="Sun C.L."/>
            <person name="Burstein D."/>
            <person name="Kantor R.S."/>
            <person name="Aliaga Goltsman D.S."/>
            <person name="Bik E.M."/>
            <person name="Thomas B.C."/>
            <person name="Banfield J.F."/>
            <person name="Relman D.A."/>
        </authorList>
    </citation>
    <scope>NUCLEOTIDE SEQUENCE [LARGE SCALE GENOMIC DNA]</scope>
    <source>
        <strain evidence="5">DOLJORAL78_47_16</strain>
    </source>
</reference>
<keyword evidence="3" id="KW-0812">Transmembrane</keyword>
<dbReference type="Proteomes" id="UP000230821">
    <property type="component" value="Unassembled WGS sequence"/>
</dbReference>
<keyword evidence="2 5" id="KW-0418">Kinase</keyword>
<dbReference type="Pfam" id="PF02734">
    <property type="entry name" value="Dak2"/>
    <property type="match status" value="1"/>
</dbReference>
<dbReference type="FunFam" id="1.25.40.340:FF:000002">
    <property type="entry name" value="Dihydroxyacetone kinase, L subunit"/>
    <property type="match status" value="1"/>
</dbReference>
<dbReference type="GO" id="GO:0005829">
    <property type="term" value="C:cytosol"/>
    <property type="evidence" value="ECO:0007669"/>
    <property type="project" value="TreeGrafter"/>
</dbReference>
<evidence type="ECO:0000259" key="4">
    <source>
        <dbReference type="PROSITE" id="PS51480"/>
    </source>
</evidence>
<evidence type="ECO:0000313" key="5">
    <source>
        <dbReference type="EMBL" id="PIE34787.1"/>
    </source>
</evidence>
<keyword evidence="1" id="KW-0808">Transferase</keyword>
<dbReference type="PANTHER" id="PTHR28629">
    <property type="entry name" value="TRIOKINASE/FMN CYCLASE"/>
    <property type="match status" value="1"/>
</dbReference>
<evidence type="ECO:0000256" key="2">
    <source>
        <dbReference type="ARBA" id="ARBA00022777"/>
    </source>
</evidence>
<dbReference type="GO" id="GO:0019563">
    <property type="term" value="P:glycerol catabolic process"/>
    <property type="evidence" value="ECO:0007669"/>
    <property type="project" value="TreeGrafter"/>
</dbReference>
<name>A0A2G6KGK3_9BACT</name>
<dbReference type="SMART" id="SM01120">
    <property type="entry name" value="Dak2"/>
    <property type="match status" value="1"/>
</dbReference>
<evidence type="ECO:0000313" key="6">
    <source>
        <dbReference type="Proteomes" id="UP000230821"/>
    </source>
</evidence>
<dbReference type="PROSITE" id="PS51480">
    <property type="entry name" value="DHAL"/>
    <property type="match status" value="1"/>
</dbReference>
<keyword evidence="3" id="KW-1133">Transmembrane helix</keyword>
<keyword evidence="3" id="KW-0472">Membrane</keyword>
<dbReference type="InterPro" id="IPR012737">
    <property type="entry name" value="DhaK_L_YcgS"/>
</dbReference>
<evidence type="ECO:0000256" key="1">
    <source>
        <dbReference type="ARBA" id="ARBA00022679"/>
    </source>
</evidence>
<feature type="domain" description="DhaL" evidence="4">
    <location>
        <begin position="9"/>
        <end position="207"/>
    </location>
</feature>
<organism evidence="5 6">
    <name type="scientific">candidate division KSB3 bacterium</name>
    <dbReference type="NCBI Taxonomy" id="2044937"/>
    <lineage>
        <taxon>Bacteria</taxon>
        <taxon>candidate division KSB3</taxon>
    </lineage>
</organism>
<comment type="caution">
    <text evidence="5">The sequence shown here is derived from an EMBL/GenBank/DDBJ whole genome shotgun (WGS) entry which is preliminary data.</text>
</comment>
<dbReference type="EMBL" id="PDSK01000076">
    <property type="protein sequence ID" value="PIE34787.1"/>
    <property type="molecule type" value="Genomic_DNA"/>
</dbReference>
<sequence length="215" mass="22707">MGKSQLGVQEAQAMIIHISQKMLESKDLLTQADKAIGDGDHGIGMARGFEAVLQKIEGQEFSSIDQLFKAVGMALMMSIGGAAGAIFGTLFRGMAKNQGGTTILDARHFSQMLLDGLQAVKNRGKSKPGDKTMVDALEPAALESKNQISSPLDQALAAIAESARLGMESTKEMVATTGKAKTLGERSLGHPDPGAISMSLLLKFMHEYTAVDGMP</sequence>
<feature type="transmembrane region" description="Helical" evidence="3">
    <location>
        <begin position="70"/>
        <end position="91"/>
    </location>
</feature>
<dbReference type="GO" id="GO:0004371">
    <property type="term" value="F:glycerone kinase activity"/>
    <property type="evidence" value="ECO:0007669"/>
    <property type="project" value="InterPro"/>
</dbReference>
<dbReference type="InterPro" id="IPR050861">
    <property type="entry name" value="Dihydroxyacetone_Kinase"/>
</dbReference>
<evidence type="ECO:0000256" key="3">
    <source>
        <dbReference type="SAM" id="Phobius"/>
    </source>
</evidence>
<protein>
    <submittedName>
        <fullName evidence="5">Dihydroxyacetone kinase subunit L</fullName>
    </submittedName>
</protein>